<name>R0KD67_EXST2</name>
<dbReference type="GeneID" id="19399912"/>
<gene>
    <name evidence="3" type="ORF">SETTUDRAFT_166722</name>
</gene>
<organism evidence="3 4">
    <name type="scientific">Exserohilum turcicum (strain 28A)</name>
    <name type="common">Northern leaf blight fungus</name>
    <name type="synonym">Setosphaeria turcica</name>
    <dbReference type="NCBI Taxonomy" id="671987"/>
    <lineage>
        <taxon>Eukaryota</taxon>
        <taxon>Fungi</taxon>
        <taxon>Dikarya</taxon>
        <taxon>Ascomycota</taxon>
        <taxon>Pezizomycotina</taxon>
        <taxon>Dothideomycetes</taxon>
        <taxon>Pleosporomycetidae</taxon>
        <taxon>Pleosporales</taxon>
        <taxon>Pleosporineae</taxon>
        <taxon>Pleosporaceae</taxon>
        <taxon>Exserohilum</taxon>
    </lineage>
</organism>
<dbReference type="InterPro" id="IPR013087">
    <property type="entry name" value="Znf_C2H2_type"/>
</dbReference>
<feature type="compositionally biased region" description="Polar residues" evidence="1">
    <location>
        <begin position="200"/>
        <end position="217"/>
    </location>
</feature>
<dbReference type="OrthoDB" id="3670965at2759"/>
<dbReference type="EMBL" id="KB908482">
    <property type="protein sequence ID" value="EOA90863.1"/>
    <property type="molecule type" value="Genomic_DNA"/>
</dbReference>
<protein>
    <recommendedName>
        <fullName evidence="2">C2H2-type domain-containing protein</fullName>
    </recommendedName>
</protein>
<dbReference type="HOGENOM" id="CLU_781120_0_0_1"/>
<dbReference type="RefSeq" id="XP_008021577.1">
    <property type="nucleotide sequence ID" value="XM_008023386.1"/>
</dbReference>
<feature type="region of interest" description="Disordered" evidence="1">
    <location>
        <begin position="181"/>
        <end position="217"/>
    </location>
</feature>
<dbReference type="Proteomes" id="UP000016935">
    <property type="component" value="Unassembled WGS sequence"/>
</dbReference>
<evidence type="ECO:0000256" key="1">
    <source>
        <dbReference type="SAM" id="MobiDB-lite"/>
    </source>
</evidence>
<proteinExistence type="predicted"/>
<evidence type="ECO:0000259" key="2">
    <source>
        <dbReference type="PROSITE" id="PS00028"/>
    </source>
</evidence>
<keyword evidence="4" id="KW-1185">Reference proteome</keyword>
<dbReference type="PROSITE" id="PS00028">
    <property type="entry name" value="ZINC_FINGER_C2H2_1"/>
    <property type="match status" value="1"/>
</dbReference>
<feature type="region of interest" description="Disordered" evidence="1">
    <location>
        <begin position="1"/>
        <end position="26"/>
    </location>
</feature>
<reference evidence="3 4" key="2">
    <citation type="journal article" date="2013" name="PLoS Genet.">
        <title>Comparative genome structure, secondary metabolite, and effector coding capacity across Cochliobolus pathogens.</title>
        <authorList>
            <person name="Condon B.J."/>
            <person name="Leng Y."/>
            <person name="Wu D."/>
            <person name="Bushley K.E."/>
            <person name="Ohm R.A."/>
            <person name="Otillar R."/>
            <person name="Martin J."/>
            <person name="Schackwitz W."/>
            <person name="Grimwood J."/>
            <person name="MohdZainudin N."/>
            <person name="Xue C."/>
            <person name="Wang R."/>
            <person name="Manning V.A."/>
            <person name="Dhillon B."/>
            <person name="Tu Z.J."/>
            <person name="Steffenson B.J."/>
            <person name="Salamov A."/>
            <person name="Sun H."/>
            <person name="Lowry S."/>
            <person name="LaButti K."/>
            <person name="Han J."/>
            <person name="Copeland A."/>
            <person name="Lindquist E."/>
            <person name="Barry K."/>
            <person name="Schmutz J."/>
            <person name="Baker S.E."/>
            <person name="Ciuffetti L.M."/>
            <person name="Grigoriev I.V."/>
            <person name="Zhong S."/>
            <person name="Turgeon B.G."/>
        </authorList>
    </citation>
    <scope>NUCLEOTIDE SEQUENCE [LARGE SCALE GENOMIC DNA]</scope>
    <source>
        <strain evidence="4">28A</strain>
    </source>
</reference>
<accession>R0KD67</accession>
<evidence type="ECO:0000313" key="4">
    <source>
        <dbReference type="Proteomes" id="UP000016935"/>
    </source>
</evidence>
<dbReference type="AlphaFoldDB" id="R0KD67"/>
<sequence length="337" mass="38205">MSQAPTDASSPDRTEDQTHQNGHVIRPDSNWNYQCPTCLKSFPCPEPYQHHALQHDDAIQRIYVGSKHLDSLKRMVTAFHRVYCHRGTHFVRVTVSNSLGSISTIRQIDEEEELTFEEFLKEDFISTEIYEEAVKKMKELDARCCRPMPSLPTLSSKTWVNWLRSCFACIPTLRRPRSRRWSSISNTKSTSRYPSKEDLTTNNGHEPTANDPMSTTNTVLPENITAVIAVDSFYSTSEGVRGYGVAVATRSDTIILLQGVGLGELLLHTRITNQLRGIVGDYVYKELLEYEKKRMDISRPVYRGILPDGLPIGAGEETRLEDCLPVLKAHVYSVLDL</sequence>
<reference evidence="3 4" key="1">
    <citation type="journal article" date="2012" name="PLoS Pathog.">
        <title>Diverse lifestyles and strategies of plant pathogenesis encoded in the genomes of eighteen Dothideomycetes fungi.</title>
        <authorList>
            <person name="Ohm R.A."/>
            <person name="Feau N."/>
            <person name="Henrissat B."/>
            <person name="Schoch C.L."/>
            <person name="Horwitz B.A."/>
            <person name="Barry K.W."/>
            <person name="Condon B.J."/>
            <person name="Copeland A.C."/>
            <person name="Dhillon B."/>
            <person name="Glaser F."/>
            <person name="Hesse C.N."/>
            <person name="Kosti I."/>
            <person name="LaButti K."/>
            <person name="Lindquist E.A."/>
            <person name="Lucas S."/>
            <person name="Salamov A.A."/>
            <person name="Bradshaw R.E."/>
            <person name="Ciuffetti L."/>
            <person name="Hamelin R.C."/>
            <person name="Kema G.H.J."/>
            <person name="Lawrence C."/>
            <person name="Scott J.A."/>
            <person name="Spatafora J.W."/>
            <person name="Turgeon B.G."/>
            <person name="de Wit P.J.G.M."/>
            <person name="Zhong S."/>
            <person name="Goodwin S.B."/>
            <person name="Grigoriev I.V."/>
        </authorList>
    </citation>
    <scope>NUCLEOTIDE SEQUENCE [LARGE SCALE GENOMIC DNA]</scope>
    <source>
        <strain evidence="4">28A</strain>
    </source>
</reference>
<feature type="domain" description="C2H2-type" evidence="2">
    <location>
        <begin position="35"/>
        <end position="55"/>
    </location>
</feature>
<evidence type="ECO:0000313" key="3">
    <source>
        <dbReference type="EMBL" id="EOA90863.1"/>
    </source>
</evidence>